<dbReference type="InterPro" id="IPR036640">
    <property type="entry name" value="ABC1_TM_sf"/>
</dbReference>
<evidence type="ECO:0000256" key="6">
    <source>
        <dbReference type="ARBA" id="ARBA00022989"/>
    </source>
</evidence>
<evidence type="ECO:0000256" key="1">
    <source>
        <dbReference type="ARBA" id="ARBA00009726"/>
    </source>
</evidence>
<gene>
    <name evidence="10" type="ORF">EZV62_006028</name>
</gene>
<dbReference type="InterPro" id="IPR027417">
    <property type="entry name" value="P-loop_NTPase"/>
</dbReference>
<feature type="domain" description="ABC transporter" evidence="9">
    <location>
        <begin position="233"/>
        <end position="440"/>
    </location>
</feature>
<dbReference type="PROSITE" id="PS00211">
    <property type="entry name" value="ABC_TRANSPORTER_1"/>
    <property type="match status" value="1"/>
</dbReference>
<dbReference type="GO" id="GO:0008559">
    <property type="term" value="F:ABC-type xenobiotic transporter activity"/>
    <property type="evidence" value="ECO:0007669"/>
    <property type="project" value="UniProtKB-EC"/>
</dbReference>
<keyword evidence="4" id="KW-0547">Nucleotide-binding</keyword>
<dbReference type="EC" id="7.6.2.2" evidence="2"/>
<evidence type="ECO:0000256" key="5">
    <source>
        <dbReference type="ARBA" id="ARBA00022840"/>
    </source>
</evidence>
<comment type="catalytic activity">
    <reaction evidence="8">
        <text>ATP + H2O + xenobioticSide 1 = ADP + phosphate + xenobioticSide 2.</text>
        <dbReference type="EC" id="7.6.2.2"/>
    </reaction>
</comment>
<reference evidence="11" key="1">
    <citation type="journal article" date="2019" name="Gigascience">
        <title>De novo genome assembly of the endangered Acer yangbiense, a plant species with extremely small populations endemic to Yunnan Province, China.</title>
        <authorList>
            <person name="Yang J."/>
            <person name="Wariss H.M."/>
            <person name="Tao L."/>
            <person name="Zhang R."/>
            <person name="Yun Q."/>
            <person name="Hollingsworth P."/>
            <person name="Dao Z."/>
            <person name="Luo G."/>
            <person name="Guo H."/>
            <person name="Ma Y."/>
            <person name="Sun W."/>
        </authorList>
    </citation>
    <scope>NUCLEOTIDE SEQUENCE [LARGE SCALE GENOMIC DNA]</scope>
    <source>
        <strain evidence="11">cv. Malutang</strain>
    </source>
</reference>
<dbReference type="Gene3D" id="3.40.50.300">
    <property type="entry name" value="P-loop containing nucleotide triphosphate hydrolases"/>
    <property type="match status" value="1"/>
</dbReference>
<dbReference type="Gene3D" id="1.20.1560.10">
    <property type="entry name" value="ABC transporter type 1, transmembrane domain"/>
    <property type="match status" value="1"/>
</dbReference>
<keyword evidence="3" id="KW-0812">Transmembrane</keyword>
<dbReference type="Proteomes" id="UP000323000">
    <property type="component" value="Chromosome 2"/>
</dbReference>
<dbReference type="PANTHER" id="PTHR24223:SF369">
    <property type="entry name" value="ABC TRANSPORTER C FAMILY MEMBER 10"/>
    <property type="match status" value="1"/>
</dbReference>
<dbReference type="SUPFAM" id="SSF52540">
    <property type="entry name" value="P-loop containing nucleoside triphosphate hydrolases"/>
    <property type="match status" value="1"/>
</dbReference>
<dbReference type="InterPro" id="IPR050173">
    <property type="entry name" value="ABC_transporter_C-like"/>
</dbReference>
<evidence type="ECO:0000256" key="7">
    <source>
        <dbReference type="ARBA" id="ARBA00023136"/>
    </source>
</evidence>
<dbReference type="SMART" id="SM00382">
    <property type="entry name" value="AAA"/>
    <property type="match status" value="1"/>
</dbReference>
<evidence type="ECO:0000313" key="10">
    <source>
        <dbReference type="EMBL" id="TXG71093.1"/>
    </source>
</evidence>
<evidence type="ECO:0000256" key="3">
    <source>
        <dbReference type="ARBA" id="ARBA00022692"/>
    </source>
</evidence>
<evidence type="ECO:0000256" key="4">
    <source>
        <dbReference type="ARBA" id="ARBA00022741"/>
    </source>
</evidence>
<dbReference type="InterPro" id="IPR003439">
    <property type="entry name" value="ABC_transporter-like_ATP-bd"/>
</dbReference>
<dbReference type="GO" id="GO:0016887">
    <property type="term" value="F:ATP hydrolysis activity"/>
    <property type="evidence" value="ECO:0007669"/>
    <property type="project" value="InterPro"/>
</dbReference>
<keyword evidence="7" id="KW-0472">Membrane</keyword>
<dbReference type="GO" id="GO:0005524">
    <property type="term" value="F:ATP binding"/>
    <property type="evidence" value="ECO:0007669"/>
    <property type="project" value="UniProtKB-KW"/>
</dbReference>
<dbReference type="GO" id="GO:0016020">
    <property type="term" value="C:membrane"/>
    <property type="evidence" value="ECO:0007669"/>
    <property type="project" value="InterPro"/>
</dbReference>
<organism evidence="10 11">
    <name type="scientific">Acer yangbiense</name>
    <dbReference type="NCBI Taxonomy" id="1000413"/>
    <lineage>
        <taxon>Eukaryota</taxon>
        <taxon>Viridiplantae</taxon>
        <taxon>Streptophyta</taxon>
        <taxon>Embryophyta</taxon>
        <taxon>Tracheophyta</taxon>
        <taxon>Spermatophyta</taxon>
        <taxon>Magnoliopsida</taxon>
        <taxon>eudicotyledons</taxon>
        <taxon>Gunneridae</taxon>
        <taxon>Pentapetalae</taxon>
        <taxon>rosids</taxon>
        <taxon>malvids</taxon>
        <taxon>Sapindales</taxon>
        <taxon>Sapindaceae</taxon>
        <taxon>Hippocastanoideae</taxon>
        <taxon>Acereae</taxon>
        <taxon>Acer</taxon>
    </lineage>
</organism>
<dbReference type="AlphaFoldDB" id="A0A5C7IP15"/>
<keyword evidence="6" id="KW-1133">Transmembrane helix</keyword>
<evidence type="ECO:0000256" key="2">
    <source>
        <dbReference type="ARBA" id="ARBA00012191"/>
    </source>
</evidence>
<comment type="caution">
    <text evidence="10">The sequence shown here is derived from an EMBL/GenBank/DDBJ whole genome shotgun (WGS) entry which is preliminary data.</text>
</comment>
<evidence type="ECO:0000256" key="8">
    <source>
        <dbReference type="ARBA" id="ARBA00034018"/>
    </source>
</evidence>
<dbReference type="InterPro" id="IPR003593">
    <property type="entry name" value="AAA+_ATPase"/>
</dbReference>
<sequence>MYGSIINVTLEGDGEQMTMRNTCSLASCALIQYDSDVIIENTSHAFMCSTIYTIADGGCSCKWLSWTSVVVFRHLDFRREAEENSHCFTFESMVTRIGSRCHMVVHESIPAIYKKQLRFSNAAKLIHSGGEIMNYVTVDAYRIGEFPFWFHQTWTTSLQLCIVLAHGCTRRETKASSEALVNMKVLKLHAWETHFKNAIEDLRKVEYKWLSAEPIRSIPDIIGVVIQAKVAFARAVKFLEAPELQSANVRRNMEDVKPGEKVAICGEVGSGKSTLLAAILGEVPNTQGNCKARLPMFLKQHGCRLEAYRRTFYLDPMDRYRYQETIERCSLVKDLELLPFGDLTEIGERGVNLSGGQKQRIQLARALYRDADIYLLDDLFSAEYVMEALSGKPVLLVSHQVDFLPAFDSVLLMSDGEIVCDAPCHRLLASSKEFQDLFNAHKKTAGSERLAEIASPKRHETPSKEIKKGYIEKQLEASKSDQLIKQEE</sequence>
<dbReference type="PROSITE" id="PS50893">
    <property type="entry name" value="ABC_TRANSPORTER_2"/>
    <property type="match status" value="1"/>
</dbReference>
<evidence type="ECO:0000259" key="9">
    <source>
        <dbReference type="PROSITE" id="PS50893"/>
    </source>
</evidence>
<dbReference type="OrthoDB" id="6500128at2759"/>
<dbReference type="PANTHER" id="PTHR24223">
    <property type="entry name" value="ATP-BINDING CASSETTE SUB-FAMILY C"/>
    <property type="match status" value="1"/>
</dbReference>
<proteinExistence type="inferred from homology"/>
<dbReference type="EMBL" id="VAHF01000002">
    <property type="protein sequence ID" value="TXG71093.1"/>
    <property type="molecule type" value="Genomic_DNA"/>
</dbReference>
<protein>
    <recommendedName>
        <fullName evidence="2">ABC-type xenobiotic transporter</fullName>
        <ecNumber evidence="2">7.6.2.2</ecNumber>
    </recommendedName>
</protein>
<evidence type="ECO:0000313" key="11">
    <source>
        <dbReference type="Proteomes" id="UP000323000"/>
    </source>
</evidence>
<keyword evidence="5" id="KW-0067">ATP-binding</keyword>
<name>A0A5C7IP15_9ROSI</name>
<keyword evidence="11" id="KW-1185">Reference proteome</keyword>
<dbReference type="InterPro" id="IPR017871">
    <property type="entry name" value="ABC_transporter-like_CS"/>
</dbReference>
<accession>A0A5C7IP15</accession>
<comment type="similarity">
    <text evidence="1">Belongs to the ABC transporter superfamily. ABCC family. Conjugate transporter (TC 3.A.1.208) subfamily.</text>
</comment>
<dbReference type="Pfam" id="PF00005">
    <property type="entry name" value="ABC_tran"/>
    <property type="match status" value="1"/>
</dbReference>